<dbReference type="Proteomes" id="UP000325122">
    <property type="component" value="Unassembled WGS sequence"/>
</dbReference>
<dbReference type="PROSITE" id="PS00691">
    <property type="entry name" value="DNA_PHOTOLYASES_1_2"/>
    <property type="match status" value="1"/>
</dbReference>
<dbReference type="FunFam" id="1.10.579.10:FF:000003">
    <property type="entry name" value="Deoxyribodipyrimidine photo-lyase"/>
    <property type="match status" value="1"/>
</dbReference>
<dbReference type="PRINTS" id="PR00147">
    <property type="entry name" value="DNAPHOTLYASE"/>
</dbReference>
<comment type="cofactor">
    <cofactor evidence="1">
        <name>(6R)-5,10-methylene-5,6,7,8-tetrahydrofolate</name>
        <dbReference type="ChEBI" id="CHEBI:15636"/>
    </cofactor>
</comment>
<comment type="catalytic activity">
    <reaction evidence="7">
        <text>cyclobutadipyrimidine (in DNA) = 2 pyrimidine residues (in DNA).</text>
        <dbReference type="EC" id="4.1.99.3"/>
    </reaction>
</comment>
<dbReference type="InterPro" id="IPR006050">
    <property type="entry name" value="DNA_photolyase_N"/>
</dbReference>
<feature type="binding site" evidence="8">
    <location>
        <begin position="240"/>
        <end position="244"/>
    </location>
    <ligand>
        <name>FAD</name>
        <dbReference type="ChEBI" id="CHEBI:57692"/>
    </ligand>
</feature>
<dbReference type="InterPro" id="IPR018394">
    <property type="entry name" value="DNA_photolyase_1_CS_C"/>
</dbReference>
<feature type="site" description="Electron transfer via tryptophanyl radical" evidence="9">
    <location>
        <position position="309"/>
    </location>
</feature>
<dbReference type="PROSITE" id="PS00394">
    <property type="entry name" value="DNA_PHOTOLYASES_1_1"/>
    <property type="match status" value="1"/>
</dbReference>
<feature type="domain" description="Photolyase/cryptochrome alpha/beta" evidence="11">
    <location>
        <begin position="6"/>
        <end position="135"/>
    </location>
</feature>
<dbReference type="EMBL" id="VWOJ01000001">
    <property type="protein sequence ID" value="KAA5805140.1"/>
    <property type="molecule type" value="Genomic_DNA"/>
</dbReference>
<proteinExistence type="inferred from homology"/>
<evidence type="ECO:0000256" key="9">
    <source>
        <dbReference type="PIRSR" id="PIRSR602081-2"/>
    </source>
</evidence>
<feature type="site" description="Electron transfer via tryptophanyl radical" evidence="9">
    <location>
        <position position="385"/>
    </location>
</feature>
<evidence type="ECO:0000256" key="8">
    <source>
        <dbReference type="PIRSR" id="PIRSR602081-1"/>
    </source>
</evidence>
<evidence type="ECO:0000256" key="6">
    <source>
        <dbReference type="ARBA" id="ARBA00022991"/>
    </source>
</evidence>
<evidence type="ECO:0000256" key="1">
    <source>
        <dbReference type="ARBA" id="ARBA00001932"/>
    </source>
</evidence>
<reference evidence="12 13" key="1">
    <citation type="submission" date="2019-09" db="EMBL/GenBank/DDBJ databases">
        <authorList>
            <person name="Kevbrin V."/>
            <person name="Grouzdev D.S."/>
        </authorList>
    </citation>
    <scope>NUCLEOTIDE SEQUENCE [LARGE SCALE GENOMIC DNA]</scope>
    <source>
        <strain evidence="12 13">G-192</strain>
    </source>
</reference>
<evidence type="ECO:0000313" key="13">
    <source>
        <dbReference type="Proteomes" id="UP000325122"/>
    </source>
</evidence>
<evidence type="ECO:0000256" key="10">
    <source>
        <dbReference type="RuleBase" id="RU004182"/>
    </source>
</evidence>
<keyword evidence="6 10" id="KW-0157">Chromophore</keyword>
<keyword evidence="4 8" id="KW-0285">Flavoprotein</keyword>
<feature type="binding site" evidence="8">
    <location>
        <position position="228"/>
    </location>
    <ligand>
        <name>FAD</name>
        <dbReference type="ChEBI" id="CHEBI:57692"/>
    </ligand>
</feature>
<dbReference type="GO" id="GO:0009416">
    <property type="term" value="P:response to light stimulus"/>
    <property type="evidence" value="ECO:0007669"/>
    <property type="project" value="TreeGrafter"/>
</dbReference>
<evidence type="ECO:0000256" key="3">
    <source>
        <dbReference type="ARBA" id="ARBA00014046"/>
    </source>
</evidence>
<dbReference type="InterPro" id="IPR002081">
    <property type="entry name" value="Cryptochrome/DNA_photolyase_1"/>
</dbReference>
<dbReference type="EC" id="4.1.99.3" evidence="2"/>
<keyword evidence="5 8" id="KW-0274">FAD</keyword>
<feature type="site" description="Electron transfer via tryptophanyl radical" evidence="9">
    <location>
        <position position="362"/>
    </location>
</feature>
<dbReference type="PANTHER" id="PTHR11455">
    <property type="entry name" value="CRYPTOCHROME"/>
    <property type="match status" value="1"/>
</dbReference>
<dbReference type="GO" id="GO:0003677">
    <property type="term" value="F:DNA binding"/>
    <property type="evidence" value="ECO:0007669"/>
    <property type="project" value="TreeGrafter"/>
</dbReference>
<gene>
    <name evidence="12" type="ORF">F1654_03910</name>
</gene>
<dbReference type="PANTHER" id="PTHR11455:SF9">
    <property type="entry name" value="CRYPTOCHROME CIRCADIAN CLOCK 5 ISOFORM X1"/>
    <property type="match status" value="1"/>
</dbReference>
<sequence>MTREPAPVLMWFRQDLRLSDNPALLAAAASGAPVICVYVLDDVSPGVWKRGGASRWWLHHSLASLDKDLRAFGAGLTLLRGDARTVIPDLVKASGAHAVYWNRRYEAWARTRDEAIKTSLKQAGVEARSFNGSLIVEPWDIATKKGAPYRVFTPFWKALQASHAPPEPAGRPSKLQVIEGPGGEDLASWGLLPTKPDWAGGLRDAWTPGEASAQGRLGEFIANRVKAYAGTRNLPAEHGTSRLSPHLHFGEISPRQVWHGVEQAGLTGSEGGRTYLSEIGWREFSYNLLYHFPDLPDANFQPRFDRFDWTGTPDQLEAWKRGQTGYPIVDAGMRELWHTGWMHNRVRMITASFLIKDLFIDWREGEAWFWDTLVDADLASNAASWQWTAGSGADAAPYFRIFNPVSQGEKFDPDGAYVRKWIPELAGLDADVIHAPWTAGGLALARAGVKLGTDYPEPMVDHAGARKAALAAFEKIKDIA</sequence>
<dbReference type="GO" id="GO:0071949">
    <property type="term" value="F:FAD binding"/>
    <property type="evidence" value="ECO:0007669"/>
    <property type="project" value="TreeGrafter"/>
</dbReference>
<dbReference type="Gene3D" id="1.25.40.80">
    <property type="match status" value="1"/>
</dbReference>
<dbReference type="InterPro" id="IPR036134">
    <property type="entry name" value="Crypto/Photolyase_FAD-like_sf"/>
</dbReference>
<comment type="similarity">
    <text evidence="10">Belongs to the DNA photolyase family.</text>
</comment>
<comment type="cofactor">
    <cofactor evidence="8">
        <name>FAD</name>
        <dbReference type="ChEBI" id="CHEBI:57692"/>
    </cofactor>
    <text evidence="8">Binds 1 FAD per subunit.</text>
</comment>
<dbReference type="Gene3D" id="1.10.579.10">
    <property type="entry name" value="DNA Cyclobutane Dipyrimidine Photolyase, subunit A, domain 3"/>
    <property type="match status" value="1"/>
</dbReference>
<dbReference type="SUPFAM" id="SSF52425">
    <property type="entry name" value="Cryptochrome/photolyase, N-terminal domain"/>
    <property type="match status" value="1"/>
</dbReference>
<dbReference type="GO" id="GO:0000719">
    <property type="term" value="P:photoreactive repair"/>
    <property type="evidence" value="ECO:0007669"/>
    <property type="project" value="UniProtKB-ARBA"/>
</dbReference>
<dbReference type="AlphaFoldDB" id="A0A5M6ZLD2"/>
<evidence type="ECO:0000259" key="11">
    <source>
        <dbReference type="PROSITE" id="PS51645"/>
    </source>
</evidence>
<accession>A0A5M6ZLD2</accession>
<dbReference type="Gene3D" id="3.40.50.620">
    <property type="entry name" value="HUPs"/>
    <property type="match status" value="1"/>
</dbReference>
<evidence type="ECO:0000256" key="7">
    <source>
        <dbReference type="ARBA" id="ARBA00033999"/>
    </source>
</evidence>
<comment type="caution">
    <text evidence="12">The sequence shown here is derived from an EMBL/GenBank/DDBJ whole genome shotgun (WGS) entry which is preliminary data.</text>
</comment>
<dbReference type="Pfam" id="PF03441">
    <property type="entry name" value="FAD_binding_7"/>
    <property type="match status" value="1"/>
</dbReference>
<evidence type="ECO:0000256" key="2">
    <source>
        <dbReference type="ARBA" id="ARBA00013149"/>
    </source>
</evidence>
<feature type="binding site" evidence="8">
    <location>
        <position position="275"/>
    </location>
    <ligand>
        <name>FAD</name>
        <dbReference type="ChEBI" id="CHEBI:57692"/>
    </ligand>
</feature>
<dbReference type="InterPro" id="IPR005101">
    <property type="entry name" value="Cryptochr/Photolyase_FAD-bd"/>
</dbReference>
<organism evidence="12 13">
    <name type="scientific">Alkalicaulis satelles</name>
    <dbReference type="NCBI Taxonomy" id="2609175"/>
    <lineage>
        <taxon>Bacteria</taxon>
        <taxon>Pseudomonadati</taxon>
        <taxon>Pseudomonadota</taxon>
        <taxon>Alphaproteobacteria</taxon>
        <taxon>Maricaulales</taxon>
        <taxon>Maricaulaceae</taxon>
        <taxon>Alkalicaulis</taxon>
    </lineage>
</organism>
<evidence type="ECO:0000256" key="5">
    <source>
        <dbReference type="ARBA" id="ARBA00022827"/>
    </source>
</evidence>
<evidence type="ECO:0000256" key="4">
    <source>
        <dbReference type="ARBA" id="ARBA00022630"/>
    </source>
</evidence>
<protein>
    <recommendedName>
        <fullName evidence="3">Deoxyribodipyrimidine photo-lyase</fullName>
        <ecNumber evidence="2">4.1.99.3</ecNumber>
    </recommendedName>
</protein>
<name>A0A5M6ZLD2_9PROT</name>
<dbReference type="InterPro" id="IPR036155">
    <property type="entry name" value="Crypto/Photolyase_N_sf"/>
</dbReference>
<dbReference type="Pfam" id="PF00875">
    <property type="entry name" value="DNA_photolyase"/>
    <property type="match status" value="1"/>
</dbReference>
<dbReference type="PROSITE" id="PS51645">
    <property type="entry name" value="PHR_CRY_ALPHA_BETA"/>
    <property type="match status" value="1"/>
</dbReference>
<dbReference type="GO" id="GO:0003904">
    <property type="term" value="F:deoxyribodipyrimidine photo-lyase activity"/>
    <property type="evidence" value="ECO:0007669"/>
    <property type="project" value="UniProtKB-EC"/>
</dbReference>
<dbReference type="SUPFAM" id="SSF48173">
    <property type="entry name" value="Cryptochrome/photolyase FAD-binding domain"/>
    <property type="match status" value="1"/>
</dbReference>
<evidence type="ECO:0000313" key="12">
    <source>
        <dbReference type="EMBL" id="KAA5805140.1"/>
    </source>
</evidence>
<keyword evidence="13" id="KW-1185">Reference proteome</keyword>
<keyword evidence="12" id="KW-0456">Lyase</keyword>
<dbReference type="InterPro" id="IPR014729">
    <property type="entry name" value="Rossmann-like_a/b/a_fold"/>
</dbReference>
<feature type="binding site" evidence="8">
    <location>
        <begin position="375"/>
        <end position="377"/>
    </location>
    <ligand>
        <name>FAD</name>
        <dbReference type="ChEBI" id="CHEBI:57692"/>
    </ligand>
</feature>